<evidence type="ECO:0000313" key="2">
    <source>
        <dbReference type="Proteomes" id="UP000265520"/>
    </source>
</evidence>
<sequence length="74" mass="8042">DADHTPGLQPIYHHGGVVVVKPSFLSRTQNTVRVEGCDEDDAVDDFVTPNLDLCSNLVMSTPPFHPLCTVNDHG</sequence>
<feature type="non-terminal residue" evidence="1">
    <location>
        <position position="1"/>
    </location>
</feature>
<accession>A0A392TCL2</accession>
<name>A0A392TCL2_9FABA</name>
<organism evidence="1 2">
    <name type="scientific">Trifolium medium</name>
    <dbReference type="NCBI Taxonomy" id="97028"/>
    <lineage>
        <taxon>Eukaryota</taxon>
        <taxon>Viridiplantae</taxon>
        <taxon>Streptophyta</taxon>
        <taxon>Embryophyta</taxon>
        <taxon>Tracheophyta</taxon>
        <taxon>Spermatophyta</taxon>
        <taxon>Magnoliopsida</taxon>
        <taxon>eudicotyledons</taxon>
        <taxon>Gunneridae</taxon>
        <taxon>Pentapetalae</taxon>
        <taxon>rosids</taxon>
        <taxon>fabids</taxon>
        <taxon>Fabales</taxon>
        <taxon>Fabaceae</taxon>
        <taxon>Papilionoideae</taxon>
        <taxon>50 kb inversion clade</taxon>
        <taxon>NPAAA clade</taxon>
        <taxon>Hologalegina</taxon>
        <taxon>IRL clade</taxon>
        <taxon>Trifolieae</taxon>
        <taxon>Trifolium</taxon>
    </lineage>
</organism>
<comment type="caution">
    <text evidence="1">The sequence shown here is derived from an EMBL/GenBank/DDBJ whole genome shotgun (WGS) entry which is preliminary data.</text>
</comment>
<evidence type="ECO:0000313" key="1">
    <source>
        <dbReference type="EMBL" id="MCI58314.1"/>
    </source>
</evidence>
<reference evidence="1 2" key="1">
    <citation type="journal article" date="2018" name="Front. Plant Sci.">
        <title>Red Clover (Trifolium pratense) and Zigzag Clover (T. medium) - A Picture of Genomic Similarities and Differences.</title>
        <authorList>
            <person name="Dluhosova J."/>
            <person name="Istvanek J."/>
            <person name="Nedelnik J."/>
            <person name="Repkova J."/>
        </authorList>
    </citation>
    <scope>NUCLEOTIDE SEQUENCE [LARGE SCALE GENOMIC DNA]</scope>
    <source>
        <strain evidence="2">cv. 10/8</strain>
        <tissue evidence="1">Leaf</tissue>
    </source>
</reference>
<keyword evidence="2" id="KW-1185">Reference proteome</keyword>
<proteinExistence type="predicted"/>
<dbReference type="Proteomes" id="UP000265520">
    <property type="component" value="Unassembled WGS sequence"/>
</dbReference>
<dbReference type="AlphaFoldDB" id="A0A392TCL2"/>
<protein>
    <submittedName>
        <fullName evidence="1">Uncharacterized protein</fullName>
    </submittedName>
</protein>
<dbReference type="EMBL" id="LXQA010544050">
    <property type="protein sequence ID" value="MCI58314.1"/>
    <property type="molecule type" value="Genomic_DNA"/>
</dbReference>